<reference evidence="2 4" key="2">
    <citation type="submission" date="2020-12" db="EMBL/GenBank/DDBJ databases">
        <title>Identification and biosynthesis of polyene macrolides produced by Streptomyces alfalfae Men-myco-93-63.</title>
        <authorList>
            <person name="Liu D."/>
            <person name="Li Y."/>
            <person name="Liu L."/>
            <person name="Han X."/>
            <person name="Shen F."/>
        </authorList>
    </citation>
    <scope>NUCLEOTIDE SEQUENCE [LARGE SCALE GENOMIC DNA]</scope>
    <source>
        <strain evidence="2 4">Men-myco-93-63</strain>
    </source>
</reference>
<evidence type="ECO:0000313" key="3">
    <source>
        <dbReference type="Proteomes" id="UP000187191"/>
    </source>
</evidence>
<evidence type="ECO:0000313" key="1">
    <source>
        <dbReference type="EMBL" id="APY88928.1"/>
    </source>
</evidence>
<reference evidence="1 3" key="1">
    <citation type="submission" date="2016-05" db="EMBL/GenBank/DDBJ databases">
        <authorList>
            <person name="Gu J."/>
        </authorList>
    </citation>
    <scope>NUCLEOTIDE SEQUENCE [LARGE SCALE GENOMIC DNA]</scope>
    <source>
        <strain evidence="1 3">ACCC40021</strain>
    </source>
</reference>
<keyword evidence="2" id="KW-0503">Monooxygenase</keyword>
<protein>
    <submittedName>
        <fullName evidence="2">Antibiotic biosynthesis monooxygenase</fullName>
    </submittedName>
</protein>
<evidence type="ECO:0000313" key="4">
    <source>
        <dbReference type="Proteomes" id="UP000596130"/>
    </source>
</evidence>
<name>A0A1P8TMV0_9ACTN</name>
<dbReference type="Gene3D" id="3.30.70.100">
    <property type="match status" value="2"/>
</dbReference>
<gene>
    <name evidence="1" type="ORF">A7J05_27430</name>
    <name evidence="2" type="ORF">I8755_09795</name>
</gene>
<proteinExistence type="predicted"/>
<dbReference type="EMBL" id="CP015588">
    <property type="protein sequence ID" value="APY88928.1"/>
    <property type="molecule type" value="Genomic_DNA"/>
</dbReference>
<keyword evidence="2" id="KW-0560">Oxidoreductase</keyword>
<evidence type="ECO:0000313" key="2">
    <source>
        <dbReference type="EMBL" id="QQC88668.1"/>
    </source>
</evidence>
<accession>A0A1P8TMV0</accession>
<dbReference type="OrthoDB" id="1493813at2"/>
<dbReference type="EMBL" id="CP065959">
    <property type="protein sequence ID" value="QQC88668.1"/>
    <property type="molecule type" value="Genomic_DNA"/>
</dbReference>
<dbReference type="KEGG" id="ssia:A7J05_27430"/>
<dbReference type="GO" id="GO:0004497">
    <property type="term" value="F:monooxygenase activity"/>
    <property type="evidence" value="ECO:0007669"/>
    <property type="project" value="UniProtKB-KW"/>
</dbReference>
<dbReference type="InterPro" id="IPR011008">
    <property type="entry name" value="Dimeric_a/b-barrel"/>
</dbReference>
<dbReference type="RefSeq" id="WP_076686852.1">
    <property type="nucleotide sequence ID" value="NZ_CP015588.1"/>
</dbReference>
<dbReference type="SUPFAM" id="SSF54909">
    <property type="entry name" value="Dimeric alpha+beta barrel"/>
    <property type="match status" value="2"/>
</dbReference>
<dbReference type="Proteomes" id="UP000187191">
    <property type="component" value="Chromosome"/>
</dbReference>
<dbReference type="Proteomes" id="UP000596130">
    <property type="component" value="Chromosome"/>
</dbReference>
<keyword evidence="3" id="KW-1185">Reference proteome</keyword>
<organism evidence="2 4">
    <name type="scientific">Streptomyces alfalfae</name>
    <dbReference type="NCBI Taxonomy" id="1642299"/>
    <lineage>
        <taxon>Bacteria</taxon>
        <taxon>Bacillati</taxon>
        <taxon>Actinomycetota</taxon>
        <taxon>Actinomycetes</taxon>
        <taxon>Kitasatosporales</taxon>
        <taxon>Streptomycetaceae</taxon>
        <taxon>Streptomyces</taxon>
    </lineage>
</organism>
<dbReference type="AlphaFoldDB" id="A0A1P8TMV0"/>
<sequence length="245" mass="26461">MSATSAPQTLSTGAHPDPARADVGLTFVSTWSTGSPERQRATLIAIARAWESRPWPHPGLLSYNVYAGSDGSTVLHFSQWRDEESYQEFFAQAGNGRDARNGDIDAAVPGIERLGLNKTRLYRSWTGGAGERREPGAIVIVQVDFDAPDTGRARAWADGVLAALNSDPAEKGGLLSAHFHISADGSRVVNYAEWESEEAHVDALAAAGAGIGSPTPEWREVREFPGVVHDDAVARYRFAYGFLPR</sequence>